<evidence type="ECO:0000256" key="15">
    <source>
        <dbReference type="ARBA" id="ARBA00022912"/>
    </source>
</evidence>
<dbReference type="SMART" id="SM00304">
    <property type="entry name" value="HAMP"/>
    <property type="match status" value="1"/>
</dbReference>
<dbReference type="PROSITE" id="PS50885">
    <property type="entry name" value="HAMP"/>
    <property type="match status" value="1"/>
</dbReference>
<dbReference type="Pfam" id="PF00512">
    <property type="entry name" value="HisKA"/>
    <property type="match status" value="1"/>
</dbReference>
<dbReference type="Gene3D" id="1.10.287.130">
    <property type="match status" value="1"/>
</dbReference>
<dbReference type="GO" id="GO:0005524">
    <property type="term" value="F:ATP binding"/>
    <property type="evidence" value="ECO:0007669"/>
    <property type="project" value="UniProtKB-KW"/>
</dbReference>
<dbReference type="SMART" id="SM00387">
    <property type="entry name" value="HATPase_c"/>
    <property type="match status" value="1"/>
</dbReference>
<evidence type="ECO:0000256" key="22">
    <source>
        <dbReference type="ARBA" id="ARBA00041776"/>
    </source>
</evidence>
<keyword evidence="7" id="KW-0597">Phosphoprotein</keyword>
<keyword evidence="15" id="KW-0904">Protein phosphatase</keyword>
<feature type="transmembrane region" description="Helical" evidence="23">
    <location>
        <begin position="14"/>
        <end position="38"/>
    </location>
</feature>
<dbReference type="PANTHER" id="PTHR44936:SF9">
    <property type="entry name" value="SENSOR PROTEIN CREC"/>
    <property type="match status" value="1"/>
</dbReference>
<evidence type="ECO:0000256" key="23">
    <source>
        <dbReference type="SAM" id="Phobius"/>
    </source>
</evidence>
<dbReference type="SUPFAM" id="SSF55874">
    <property type="entry name" value="ATPase domain of HSP90 chaperone/DNA topoisomerase II/histidine kinase"/>
    <property type="match status" value="1"/>
</dbReference>
<evidence type="ECO:0000256" key="6">
    <source>
        <dbReference type="ARBA" id="ARBA00022475"/>
    </source>
</evidence>
<dbReference type="InterPro" id="IPR036890">
    <property type="entry name" value="HATPase_C_sf"/>
</dbReference>
<dbReference type="InterPro" id="IPR003661">
    <property type="entry name" value="HisK_dim/P_dom"/>
</dbReference>
<dbReference type="AlphaFoldDB" id="W9DWD9"/>
<evidence type="ECO:0000256" key="4">
    <source>
        <dbReference type="ARBA" id="ARBA00004651"/>
    </source>
</evidence>
<gene>
    <name evidence="26" type="ORF">ActroDRAFT_0170</name>
</gene>
<dbReference type="HOGENOM" id="CLU_000445_89_28_11"/>
<proteinExistence type="predicted"/>
<feature type="domain" description="HAMP" evidence="25">
    <location>
        <begin position="177"/>
        <end position="229"/>
    </location>
</feature>
<evidence type="ECO:0000256" key="2">
    <source>
        <dbReference type="ARBA" id="ARBA00001936"/>
    </source>
</evidence>
<name>W9DWD9_9ACTN</name>
<dbReference type="PATRIC" id="fig|479430.3.peg.178"/>
<dbReference type="InterPro" id="IPR005467">
    <property type="entry name" value="His_kinase_dom"/>
</dbReference>
<keyword evidence="10" id="KW-0547">Nucleotide-binding</keyword>
<keyword evidence="27" id="KW-1185">Reference proteome</keyword>
<keyword evidence="6" id="KW-1003">Cell membrane</keyword>
<dbReference type="PROSITE" id="PS50109">
    <property type="entry name" value="HIS_KIN"/>
    <property type="match status" value="1"/>
</dbReference>
<dbReference type="InterPro" id="IPR050980">
    <property type="entry name" value="2C_sensor_his_kinase"/>
</dbReference>
<evidence type="ECO:0000256" key="1">
    <source>
        <dbReference type="ARBA" id="ARBA00000085"/>
    </source>
</evidence>
<evidence type="ECO:0000256" key="12">
    <source>
        <dbReference type="ARBA" id="ARBA00022801"/>
    </source>
</evidence>
<keyword evidence="18" id="KW-0346">Stress response</keyword>
<dbReference type="GO" id="GO:0005886">
    <property type="term" value="C:plasma membrane"/>
    <property type="evidence" value="ECO:0007669"/>
    <property type="project" value="UniProtKB-SubCell"/>
</dbReference>
<evidence type="ECO:0000256" key="11">
    <source>
        <dbReference type="ARBA" id="ARBA00022777"/>
    </source>
</evidence>
<dbReference type="EMBL" id="AZAN01000001">
    <property type="protein sequence ID" value="ETA71144.1"/>
    <property type="molecule type" value="Genomic_DNA"/>
</dbReference>
<evidence type="ECO:0000256" key="8">
    <source>
        <dbReference type="ARBA" id="ARBA00022679"/>
    </source>
</evidence>
<evidence type="ECO:0000256" key="16">
    <source>
        <dbReference type="ARBA" id="ARBA00022989"/>
    </source>
</evidence>
<dbReference type="InterPro" id="IPR036097">
    <property type="entry name" value="HisK_dim/P_sf"/>
</dbReference>
<dbReference type="Gene3D" id="6.10.340.10">
    <property type="match status" value="1"/>
</dbReference>
<dbReference type="PRINTS" id="PR00344">
    <property type="entry name" value="BCTRLSENSOR"/>
</dbReference>
<evidence type="ECO:0000256" key="19">
    <source>
        <dbReference type="ARBA" id="ARBA00023026"/>
    </source>
</evidence>
<dbReference type="GO" id="GO:0000155">
    <property type="term" value="F:phosphorelay sensor kinase activity"/>
    <property type="evidence" value="ECO:0007669"/>
    <property type="project" value="InterPro"/>
</dbReference>
<evidence type="ECO:0000256" key="21">
    <source>
        <dbReference type="ARBA" id="ARBA00040454"/>
    </source>
</evidence>
<dbReference type="InterPro" id="IPR003660">
    <property type="entry name" value="HAMP_dom"/>
</dbReference>
<evidence type="ECO:0000256" key="13">
    <source>
        <dbReference type="ARBA" id="ARBA00022840"/>
    </source>
</evidence>
<dbReference type="GO" id="GO:0004721">
    <property type="term" value="F:phosphoprotein phosphatase activity"/>
    <property type="evidence" value="ECO:0007669"/>
    <property type="project" value="UniProtKB-KW"/>
</dbReference>
<organism evidence="26 27">
    <name type="scientific">Actinospica robiniae DSM 44927</name>
    <dbReference type="NCBI Taxonomy" id="479430"/>
    <lineage>
        <taxon>Bacteria</taxon>
        <taxon>Bacillati</taxon>
        <taxon>Actinomycetota</taxon>
        <taxon>Actinomycetes</taxon>
        <taxon>Catenulisporales</taxon>
        <taxon>Actinospicaceae</taxon>
        <taxon>Actinospica</taxon>
    </lineage>
</organism>
<comment type="cofactor">
    <cofactor evidence="2">
        <name>Mn(2+)</name>
        <dbReference type="ChEBI" id="CHEBI:29035"/>
    </cofactor>
</comment>
<keyword evidence="14" id="KW-0460">Magnesium</keyword>
<keyword evidence="23" id="KW-0472">Membrane</keyword>
<feature type="transmembrane region" description="Helical" evidence="23">
    <location>
        <begin position="151"/>
        <end position="173"/>
    </location>
</feature>
<evidence type="ECO:0000256" key="17">
    <source>
        <dbReference type="ARBA" id="ARBA00023012"/>
    </source>
</evidence>
<evidence type="ECO:0000256" key="5">
    <source>
        <dbReference type="ARBA" id="ARBA00012438"/>
    </source>
</evidence>
<evidence type="ECO:0000259" key="25">
    <source>
        <dbReference type="PROSITE" id="PS50885"/>
    </source>
</evidence>
<evidence type="ECO:0000313" key="27">
    <source>
        <dbReference type="Proteomes" id="UP000019485"/>
    </source>
</evidence>
<evidence type="ECO:0000256" key="18">
    <source>
        <dbReference type="ARBA" id="ARBA00023016"/>
    </source>
</evidence>
<protein>
    <recommendedName>
        <fullName evidence="21">Signal transduction histidine-protein kinase/phosphatase MprB</fullName>
        <ecNumber evidence="5">2.7.13.3</ecNumber>
    </recommendedName>
    <alternativeName>
        <fullName evidence="22">Mycobacterial persistence regulator B</fullName>
    </alternativeName>
</protein>
<keyword evidence="8" id="KW-0808">Transferase</keyword>
<keyword evidence="11 26" id="KW-0418">Kinase</keyword>
<evidence type="ECO:0000256" key="14">
    <source>
        <dbReference type="ARBA" id="ARBA00022842"/>
    </source>
</evidence>
<dbReference type="SMART" id="SM00388">
    <property type="entry name" value="HisKA"/>
    <property type="match status" value="1"/>
</dbReference>
<keyword evidence="20" id="KW-0464">Manganese</keyword>
<comment type="catalytic activity">
    <reaction evidence="1">
        <text>ATP + protein L-histidine = ADP + protein N-phospho-L-histidine.</text>
        <dbReference type="EC" id="2.7.13.3"/>
    </reaction>
</comment>
<sequence length="461" mass="48554">MSRRHGGVSLRRRVLTSIVTVTACAVVVFTLPLAWAVAEVYSRGAVVLLQRDAILVSADIAARPTSDPDALIGSDDPSRGVEVGLYSASGRKLAGVGPGRSPVSELSVDGRMHHGIETGHLAVVAPVIRSGRVVEIVRVWMPWDRVTDRRIRAWLVLAVLGSGVVVLSAGLAWHLARRVAAPLEELTAVARALGEGDFTVQAPRTHIREADLAGQALAATARRLGDVLERERGFSTAVSHQLRTPLTALVLGLEAAQNADEAARRAAVGTALRRAESLAVSVEELLRLARETHRSGLAVDAADVARNVANRHEAAVSDAHRRLTVRCESGLAPVRASEAAIAQIIGALLDNALVHGRGEIRLTVTDVGTGVAIEVGDDGPGVAPGGAADEPPVFERGAPATRHGIGLPLARSLAEAEGGRLVMRRRGPRPVFSLLLPVQDREEYEYPPEVSAGGGVGCSQR</sequence>
<reference evidence="26 27" key="1">
    <citation type="submission" date="2013-08" db="EMBL/GenBank/DDBJ databases">
        <authorList>
            <consortium name="DOE Joint Genome Institute"/>
            <person name="Eisen J."/>
            <person name="Huntemann M."/>
            <person name="Han J."/>
            <person name="Chen A."/>
            <person name="Kyrpides N."/>
            <person name="Mavromatis K."/>
            <person name="Markowitz V."/>
            <person name="Palaniappan K."/>
            <person name="Ivanova N."/>
            <person name="Schaumberg A."/>
            <person name="Pati A."/>
            <person name="Liolios K."/>
            <person name="Nordberg H.P."/>
            <person name="Cantor M.N."/>
            <person name="Hua S.X."/>
            <person name="Woyke T."/>
        </authorList>
    </citation>
    <scope>NUCLEOTIDE SEQUENCE [LARGE SCALE GENOMIC DNA]</scope>
    <source>
        <strain evidence="26 27">DSM 44927</strain>
    </source>
</reference>
<evidence type="ECO:0000313" key="26">
    <source>
        <dbReference type="EMBL" id="ETA71144.1"/>
    </source>
</evidence>
<keyword evidence="12" id="KW-0378">Hydrolase</keyword>
<dbReference type="SUPFAM" id="SSF47384">
    <property type="entry name" value="Homodimeric domain of signal transducing histidine kinase"/>
    <property type="match status" value="1"/>
</dbReference>
<keyword evidence="9 23" id="KW-0812">Transmembrane</keyword>
<dbReference type="Pfam" id="PF02518">
    <property type="entry name" value="HATPase_c"/>
    <property type="match status" value="1"/>
</dbReference>
<dbReference type="PANTHER" id="PTHR44936">
    <property type="entry name" value="SENSOR PROTEIN CREC"/>
    <property type="match status" value="1"/>
</dbReference>
<keyword evidence="17" id="KW-0902">Two-component regulatory system</keyword>
<evidence type="ECO:0000256" key="7">
    <source>
        <dbReference type="ARBA" id="ARBA00022553"/>
    </source>
</evidence>
<accession>W9DWD9</accession>
<evidence type="ECO:0000259" key="24">
    <source>
        <dbReference type="PROSITE" id="PS50109"/>
    </source>
</evidence>
<dbReference type="InterPro" id="IPR004358">
    <property type="entry name" value="Sig_transdc_His_kin-like_C"/>
</dbReference>
<keyword evidence="13" id="KW-0067">ATP-binding</keyword>
<comment type="caution">
    <text evidence="26">The sequence shown here is derived from an EMBL/GenBank/DDBJ whole genome shotgun (WGS) entry which is preliminary data.</text>
</comment>
<dbReference type="CDD" id="cd00082">
    <property type="entry name" value="HisKA"/>
    <property type="match status" value="1"/>
</dbReference>
<evidence type="ECO:0000256" key="9">
    <source>
        <dbReference type="ARBA" id="ARBA00022692"/>
    </source>
</evidence>
<dbReference type="Gene3D" id="3.30.565.10">
    <property type="entry name" value="Histidine kinase-like ATPase, C-terminal domain"/>
    <property type="match status" value="1"/>
</dbReference>
<dbReference type="Proteomes" id="UP000019485">
    <property type="component" value="Unassembled WGS sequence"/>
</dbReference>
<dbReference type="EC" id="2.7.13.3" evidence="5"/>
<feature type="domain" description="Histidine kinase" evidence="24">
    <location>
        <begin position="237"/>
        <end position="440"/>
    </location>
</feature>
<evidence type="ECO:0000256" key="20">
    <source>
        <dbReference type="ARBA" id="ARBA00023211"/>
    </source>
</evidence>
<comment type="cofactor">
    <cofactor evidence="3">
        <name>Mg(2+)</name>
        <dbReference type="ChEBI" id="CHEBI:18420"/>
    </cofactor>
</comment>
<evidence type="ECO:0000256" key="10">
    <source>
        <dbReference type="ARBA" id="ARBA00022741"/>
    </source>
</evidence>
<keyword evidence="16 23" id="KW-1133">Transmembrane helix</keyword>
<comment type="subcellular location">
    <subcellularLocation>
        <location evidence="4">Cell membrane</location>
        <topology evidence="4">Multi-pass membrane protein</topology>
    </subcellularLocation>
</comment>
<keyword evidence="19" id="KW-0843">Virulence</keyword>
<dbReference type="Pfam" id="PF00672">
    <property type="entry name" value="HAMP"/>
    <property type="match status" value="1"/>
</dbReference>
<dbReference type="InterPro" id="IPR003594">
    <property type="entry name" value="HATPase_dom"/>
</dbReference>
<dbReference type="PROSITE" id="PS51257">
    <property type="entry name" value="PROKAR_LIPOPROTEIN"/>
    <property type="match status" value="1"/>
</dbReference>
<evidence type="ECO:0000256" key="3">
    <source>
        <dbReference type="ARBA" id="ARBA00001946"/>
    </source>
</evidence>